<gene>
    <name evidence="1" type="ORF">ACI1P1_13925</name>
</gene>
<keyword evidence="1" id="KW-0378">Hydrolase</keyword>
<dbReference type="EMBL" id="JBJURJ010000008">
    <property type="protein sequence ID" value="MFM9329387.1"/>
    <property type="molecule type" value="Genomic_DNA"/>
</dbReference>
<protein>
    <submittedName>
        <fullName evidence="1">Alpha/beta fold hydrolase</fullName>
    </submittedName>
</protein>
<dbReference type="Proteomes" id="UP001631969">
    <property type="component" value="Unassembled WGS sequence"/>
</dbReference>
<evidence type="ECO:0000313" key="2">
    <source>
        <dbReference type="Proteomes" id="UP001631969"/>
    </source>
</evidence>
<organism evidence="1 2">
    <name type="scientific">Paenibacillus mesotrionivorans</name>
    <dbReference type="NCBI Taxonomy" id="3160968"/>
    <lineage>
        <taxon>Bacteria</taxon>
        <taxon>Bacillati</taxon>
        <taxon>Bacillota</taxon>
        <taxon>Bacilli</taxon>
        <taxon>Bacillales</taxon>
        <taxon>Paenibacillaceae</taxon>
        <taxon>Paenibacillus</taxon>
    </lineage>
</organism>
<comment type="caution">
    <text evidence="1">The sequence shown here is derived from an EMBL/GenBank/DDBJ whole genome shotgun (WGS) entry which is preliminary data.</text>
</comment>
<name>A0ACC7P251_9BACL</name>
<sequence>MALHFLECGNKDAFLLMQFIHGGGVSGWMWDQQIRYFGHYHCIVPDLHGRGRSKDGEFSIRGSAEALLRLLDEKATGKKVVVTGFSLGSQILIQMLSLKPDAIHFAIINSALARPFPSAKYWIRPAIQLSYPLIKYRWFSKLQARSLYINGENFEAYYEESRQVQVNTLVRVLNENMSFELPGDFRMATGKILVTVGEKEKAIMKKSARDIVEANRACTGVLLPQIGHGAPLAKPGLFNEMVDNWIHERELPEICLKLN</sequence>
<keyword evidence="2" id="KW-1185">Reference proteome</keyword>
<reference evidence="1" key="1">
    <citation type="submission" date="2024-12" db="EMBL/GenBank/DDBJ databases">
        <authorList>
            <person name="Wu N."/>
        </authorList>
    </citation>
    <scope>NUCLEOTIDE SEQUENCE</scope>
    <source>
        <strain evidence="1">P15</strain>
    </source>
</reference>
<accession>A0ACC7P251</accession>
<proteinExistence type="predicted"/>
<evidence type="ECO:0000313" key="1">
    <source>
        <dbReference type="EMBL" id="MFM9329387.1"/>
    </source>
</evidence>